<reference evidence="2" key="1">
    <citation type="journal article" date="2021" name="New Phytol.">
        <title>Evolutionary innovations through gain and loss of genes in the ectomycorrhizal Boletales.</title>
        <authorList>
            <person name="Wu G."/>
            <person name="Miyauchi S."/>
            <person name="Morin E."/>
            <person name="Kuo A."/>
            <person name="Drula E."/>
            <person name="Varga T."/>
            <person name="Kohler A."/>
            <person name="Feng B."/>
            <person name="Cao Y."/>
            <person name="Lipzen A."/>
            <person name="Daum C."/>
            <person name="Hundley H."/>
            <person name="Pangilinan J."/>
            <person name="Johnson J."/>
            <person name="Barry K."/>
            <person name="LaButti K."/>
            <person name="Ng V."/>
            <person name="Ahrendt S."/>
            <person name="Min B."/>
            <person name="Choi I.G."/>
            <person name="Park H."/>
            <person name="Plett J.M."/>
            <person name="Magnuson J."/>
            <person name="Spatafora J.W."/>
            <person name="Nagy L.G."/>
            <person name="Henrissat B."/>
            <person name="Grigoriev I.V."/>
            <person name="Yang Z.L."/>
            <person name="Xu J."/>
            <person name="Martin F.M."/>
        </authorList>
    </citation>
    <scope>NUCLEOTIDE SEQUENCE</scope>
    <source>
        <strain evidence="2">KKN 215</strain>
    </source>
</reference>
<feature type="region of interest" description="Disordered" evidence="1">
    <location>
        <begin position="604"/>
        <end position="634"/>
    </location>
</feature>
<proteinExistence type="predicted"/>
<sequence length="718" mass="78579">MRFPKLYNFFRRSKSDTALASRRHRKSSDSANELTRKRPVSSSFLDKITTPESSELSSVLASVAVEPVSFVQPPIGTTAPPAAPDLPMPPFISCLECAALKDRLTELDCLMKSQVEEGDRIVASLDEKLKIERTAAAELREANLLLTAESTKVQAEIMRTRGELHTALNYQLRFSTGAESERNRNLLEENDRLRRFTKLLISCSAYNGVLERTSQRVEQGYDPEDSVVDAIKVSLEDPESVWHRLLDPLLGERSPQDYLAQTKCTLKARRESRDWEKKAKFWRETAKEEGRHMNTITPSVSQLSDVFPEVPPERKVALDDMLHKLRHGSLPLTVESRQNSTNPVLIPIAQAMVQAASSSPQVPSNPVPQPEAEEVQISQPSQVCLTTIVESASESDSEDVMALDTSNSSGAISSSREVNPTRPRSCPSSCALHLDDPPSEIENPPTSLAPLASVAFRESHSIKSVSSRRKRSHRLTPSSTMSSQESHISRLSDRKAKVLAASRSVSLNLLDALYAAHLASEPSSGLSGSTEDLARVVSNALASSSLFRDEEPRDIHITDSPLPMSPPIESGKKPLVHSGPDPSHSLPIYVPANPTNITTPPRKLVAPSSSYHPPAHQFNNATSPLTSPESGKKSKLPVLKFASVPRSIRRLSISRPVLVDTTNAAAVPPTKSIRVVTLGKGKNDEGGGKSRLMVMSPKTKSRMRIQTAFTGIGRVVQT</sequence>
<feature type="compositionally biased region" description="Polar residues" evidence="1">
    <location>
        <begin position="475"/>
        <end position="486"/>
    </location>
</feature>
<feature type="region of interest" description="Disordered" evidence="1">
    <location>
        <begin position="394"/>
        <end position="429"/>
    </location>
</feature>
<dbReference type="Proteomes" id="UP000813824">
    <property type="component" value="Unassembled WGS sequence"/>
</dbReference>
<dbReference type="AlphaFoldDB" id="A0A8K0UM18"/>
<accession>A0A8K0UM18</accession>
<name>A0A8K0UM18_9AGAR</name>
<keyword evidence="3" id="KW-1185">Reference proteome</keyword>
<feature type="region of interest" description="Disordered" evidence="1">
    <location>
        <begin position="557"/>
        <end position="582"/>
    </location>
</feature>
<evidence type="ECO:0000256" key="1">
    <source>
        <dbReference type="SAM" id="MobiDB-lite"/>
    </source>
</evidence>
<evidence type="ECO:0000313" key="3">
    <source>
        <dbReference type="Proteomes" id="UP000813824"/>
    </source>
</evidence>
<feature type="compositionally biased region" description="Polar residues" evidence="1">
    <location>
        <begin position="607"/>
        <end position="629"/>
    </location>
</feature>
<comment type="caution">
    <text evidence="2">The sequence shown here is derived from an EMBL/GenBank/DDBJ whole genome shotgun (WGS) entry which is preliminary data.</text>
</comment>
<feature type="compositionally biased region" description="Polar residues" evidence="1">
    <location>
        <begin position="404"/>
        <end position="418"/>
    </location>
</feature>
<evidence type="ECO:0000313" key="2">
    <source>
        <dbReference type="EMBL" id="KAH8097002.1"/>
    </source>
</evidence>
<organism evidence="2 3">
    <name type="scientific">Cristinia sonorae</name>
    <dbReference type="NCBI Taxonomy" id="1940300"/>
    <lineage>
        <taxon>Eukaryota</taxon>
        <taxon>Fungi</taxon>
        <taxon>Dikarya</taxon>
        <taxon>Basidiomycota</taxon>
        <taxon>Agaricomycotina</taxon>
        <taxon>Agaricomycetes</taxon>
        <taxon>Agaricomycetidae</taxon>
        <taxon>Agaricales</taxon>
        <taxon>Pleurotineae</taxon>
        <taxon>Stephanosporaceae</taxon>
        <taxon>Cristinia</taxon>
    </lineage>
</organism>
<protein>
    <submittedName>
        <fullName evidence="2">Uncharacterized protein</fullName>
    </submittedName>
</protein>
<dbReference type="OrthoDB" id="2798624at2759"/>
<feature type="region of interest" description="Disordered" evidence="1">
    <location>
        <begin position="357"/>
        <end position="378"/>
    </location>
</feature>
<gene>
    <name evidence="2" type="ORF">BXZ70DRAFT_943873</name>
</gene>
<feature type="region of interest" description="Disordered" evidence="1">
    <location>
        <begin position="460"/>
        <end position="491"/>
    </location>
</feature>
<dbReference type="EMBL" id="JAEVFJ010000021">
    <property type="protein sequence ID" value="KAH8097002.1"/>
    <property type="molecule type" value="Genomic_DNA"/>
</dbReference>